<evidence type="ECO:0000256" key="2">
    <source>
        <dbReference type="ARBA" id="ARBA00023033"/>
    </source>
</evidence>
<evidence type="ECO:0000313" key="5">
    <source>
        <dbReference type="Proteomes" id="UP000241890"/>
    </source>
</evidence>
<dbReference type="PANTHER" id="PTHR13789">
    <property type="entry name" value="MONOOXYGENASE"/>
    <property type="match status" value="1"/>
</dbReference>
<dbReference type="OrthoDB" id="655030at2759"/>
<proteinExistence type="predicted"/>
<accession>A0A2R5GJB6</accession>
<dbReference type="SUPFAM" id="SSF51905">
    <property type="entry name" value="FAD/NAD(P)-binding domain"/>
    <property type="match status" value="1"/>
</dbReference>
<feature type="domain" description="FAD-binding" evidence="3">
    <location>
        <begin position="4"/>
        <end position="350"/>
    </location>
</feature>
<evidence type="ECO:0000256" key="1">
    <source>
        <dbReference type="ARBA" id="ARBA00023002"/>
    </source>
</evidence>
<dbReference type="PRINTS" id="PR00420">
    <property type="entry name" value="RNGMNOXGNASE"/>
</dbReference>
<dbReference type="InterPro" id="IPR002938">
    <property type="entry name" value="FAD-bd"/>
</dbReference>
<dbReference type="GO" id="GO:0071949">
    <property type="term" value="F:FAD binding"/>
    <property type="evidence" value="ECO:0007669"/>
    <property type="project" value="InterPro"/>
</dbReference>
<dbReference type="InterPro" id="IPR036188">
    <property type="entry name" value="FAD/NAD-bd_sf"/>
</dbReference>
<dbReference type="AlphaFoldDB" id="A0A2R5GJB6"/>
<organism evidence="4 5">
    <name type="scientific">Hondaea fermentalgiana</name>
    <dbReference type="NCBI Taxonomy" id="2315210"/>
    <lineage>
        <taxon>Eukaryota</taxon>
        <taxon>Sar</taxon>
        <taxon>Stramenopiles</taxon>
        <taxon>Bigyra</taxon>
        <taxon>Labyrinthulomycetes</taxon>
        <taxon>Thraustochytrida</taxon>
        <taxon>Thraustochytriidae</taxon>
        <taxon>Hondaea</taxon>
    </lineage>
</organism>
<protein>
    <submittedName>
        <fullName evidence="4">Monooxygenase 3</fullName>
    </submittedName>
</protein>
<evidence type="ECO:0000313" key="4">
    <source>
        <dbReference type="EMBL" id="GBG28753.1"/>
    </source>
</evidence>
<dbReference type="InterPro" id="IPR050493">
    <property type="entry name" value="FAD-dep_Monooxygenase_BioMet"/>
</dbReference>
<dbReference type="PANTHER" id="PTHR13789:SF309">
    <property type="entry name" value="PUTATIVE (AFU_ORTHOLOGUE AFUA_6G14510)-RELATED"/>
    <property type="match status" value="1"/>
</dbReference>
<keyword evidence="2 4" id="KW-0503">Monooxygenase</keyword>
<sequence>MFDLDVVVIGGGIAGLSTALFLKRFGYNVIVYERAPEILPVGAAISVWSNGVKVMNRLGFGKEMIELGGQMDRMIYRSSKGESLVDMDLGPVYKEVGERCYPVPRAELQQMLMDKYVAEGGKLVLGRSCVSVHRVDESDEDSKMYAVFDDGSKSMVCDVLVGADGIRSQVRTHVLEKEMSPVYHYTNWNGLVKMDAKLGKPNEWVMHVGEGKRASVMPVGNGRFYFFMGAPLPEDAPAPERGSEAMRDELKEIFKGWPASVQHLIDAIDVTRLNRIPICDVDPLPRLWRGRAVLVGDSAHSTTPTLGQGGCQALEDAEVLSSFLTTTNVGVQDVFARYEQHRKDRVHTMVLKARERTAQIYPRDAEGEKATQQWYEELRSSKDIGSNILGGITANLKQGPWPPRL</sequence>
<gene>
    <name evidence="4" type="ORF">FCC1311_049742</name>
</gene>
<dbReference type="Pfam" id="PF01494">
    <property type="entry name" value="FAD_binding_3"/>
    <property type="match status" value="1"/>
</dbReference>
<comment type="caution">
    <text evidence="4">The sequence shown here is derived from an EMBL/GenBank/DDBJ whole genome shotgun (WGS) entry which is preliminary data.</text>
</comment>
<evidence type="ECO:0000259" key="3">
    <source>
        <dbReference type="Pfam" id="PF01494"/>
    </source>
</evidence>
<name>A0A2R5GJB6_9STRA</name>
<dbReference type="InParanoid" id="A0A2R5GJB6"/>
<dbReference type="GO" id="GO:0004497">
    <property type="term" value="F:monooxygenase activity"/>
    <property type="evidence" value="ECO:0007669"/>
    <property type="project" value="UniProtKB-KW"/>
</dbReference>
<keyword evidence="1" id="KW-0560">Oxidoreductase</keyword>
<dbReference type="Gene3D" id="3.50.50.60">
    <property type="entry name" value="FAD/NAD(P)-binding domain"/>
    <property type="match status" value="1"/>
</dbReference>
<reference evidence="4 5" key="1">
    <citation type="submission" date="2017-12" db="EMBL/GenBank/DDBJ databases">
        <title>Sequencing, de novo assembly and annotation of complete genome of a new Thraustochytrid species, strain FCC1311.</title>
        <authorList>
            <person name="Sedici K."/>
            <person name="Godart F."/>
            <person name="Aiese Cigliano R."/>
            <person name="Sanseverino W."/>
            <person name="Barakat M."/>
            <person name="Ortet P."/>
            <person name="Marechal E."/>
            <person name="Cagnac O."/>
            <person name="Amato A."/>
        </authorList>
    </citation>
    <scope>NUCLEOTIDE SEQUENCE [LARGE SCALE GENOMIC DNA]</scope>
</reference>
<dbReference type="EMBL" id="BEYU01000048">
    <property type="protein sequence ID" value="GBG28753.1"/>
    <property type="molecule type" value="Genomic_DNA"/>
</dbReference>
<keyword evidence="5" id="KW-1185">Reference proteome</keyword>
<dbReference type="Proteomes" id="UP000241890">
    <property type="component" value="Unassembled WGS sequence"/>
</dbReference>